<reference evidence="1" key="1">
    <citation type="submission" date="2023-08" db="EMBL/GenBank/DDBJ databases">
        <authorList>
            <person name="Alioto T."/>
            <person name="Alioto T."/>
            <person name="Gomez Garrido J."/>
        </authorList>
    </citation>
    <scope>NUCLEOTIDE SEQUENCE</scope>
</reference>
<accession>A0AA36BDW0</accession>
<sequence length="125" mass="14539">MTRLPRQMPSAITLDLVNQFGEWKLCRSPSYIYICVSLCAYFPLPLDNRCWFVYVSCNLIVWQKRQNKHQTLNIKYWGLVCSAKPFKAVPHHDCNPMTVASKNYKNIGDCDRSFLSNHKVEALPI</sequence>
<proteinExistence type="predicted"/>
<dbReference type="AlphaFoldDB" id="A0AA36BDW0"/>
<protein>
    <submittedName>
        <fullName evidence="1">Uncharacterized protein</fullName>
    </submittedName>
</protein>
<dbReference type="EMBL" id="OX597826">
    <property type="protein sequence ID" value="CAI9732294.1"/>
    <property type="molecule type" value="Genomic_DNA"/>
</dbReference>
<dbReference type="Proteomes" id="UP001162480">
    <property type="component" value="Chromosome 13"/>
</dbReference>
<organism evidence="1 2">
    <name type="scientific">Octopus vulgaris</name>
    <name type="common">Common octopus</name>
    <dbReference type="NCBI Taxonomy" id="6645"/>
    <lineage>
        <taxon>Eukaryota</taxon>
        <taxon>Metazoa</taxon>
        <taxon>Spiralia</taxon>
        <taxon>Lophotrochozoa</taxon>
        <taxon>Mollusca</taxon>
        <taxon>Cephalopoda</taxon>
        <taxon>Coleoidea</taxon>
        <taxon>Octopodiformes</taxon>
        <taxon>Octopoda</taxon>
        <taxon>Incirrata</taxon>
        <taxon>Octopodidae</taxon>
        <taxon>Octopus</taxon>
    </lineage>
</organism>
<evidence type="ECO:0000313" key="1">
    <source>
        <dbReference type="EMBL" id="CAI9732294.1"/>
    </source>
</evidence>
<gene>
    <name evidence="1" type="ORF">OCTVUL_1B001171</name>
</gene>
<evidence type="ECO:0000313" key="2">
    <source>
        <dbReference type="Proteomes" id="UP001162480"/>
    </source>
</evidence>
<keyword evidence="2" id="KW-1185">Reference proteome</keyword>
<name>A0AA36BDW0_OCTVU</name>